<evidence type="ECO:0008006" key="4">
    <source>
        <dbReference type="Google" id="ProtNLM"/>
    </source>
</evidence>
<evidence type="ECO:0000256" key="1">
    <source>
        <dbReference type="ARBA" id="ARBA00009861"/>
    </source>
</evidence>
<dbReference type="Gene3D" id="3.30.559.10">
    <property type="entry name" value="Chloramphenicol acetyltransferase-like domain"/>
    <property type="match status" value="2"/>
</dbReference>
<proteinExistence type="inferred from homology"/>
<dbReference type="PANTHER" id="PTHR31147:SF66">
    <property type="entry name" value="OS05G0315700 PROTEIN"/>
    <property type="match status" value="1"/>
</dbReference>
<dbReference type="EMBL" id="LR862133">
    <property type="protein sequence ID" value="CAD1838223.1"/>
    <property type="molecule type" value="Genomic_DNA"/>
</dbReference>
<evidence type="ECO:0000313" key="3">
    <source>
        <dbReference type="EMBL" id="CAD1838223.1"/>
    </source>
</evidence>
<dbReference type="GO" id="GO:0016740">
    <property type="term" value="F:transferase activity"/>
    <property type="evidence" value="ECO:0007669"/>
    <property type="project" value="UniProtKB-KW"/>
</dbReference>
<evidence type="ECO:0000256" key="2">
    <source>
        <dbReference type="ARBA" id="ARBA00022679"/>
    </source>
</evidence>
<dbReference type="Pfam" id="PF02458">
    <property type="entry name" value="Transferase"/>
    <property type="match status" value="2"/>
</dbReference>
<dbReference type="AlphaFoldDB" id="A0A6V7Q590"/>
<dbReference type="InterPro" id="IPR050898">
    <property type="entry name" value="Plant_acyltransferase"/>
</dbReference>
<protein>
    <recommendedName>
        <fullName evidence="4">Benzyl alcohol O-benzoyltransferase</fullName>
    </recommendedName>
</protein>
<dbReference type="InterPro" id="IPR023213">
    <property type="entry name" value="CAT-like_dom_sf"/>
</dbReference>
<name>A0A6V7Q590_ANACO</name>
<comment type="similarity">
    <text evidence="1">Belongs to the plant acyltransferase family.</text>
</comment>
<sequence>MASLEFVVKVGEQQLIQPEIPTPYETKYLSNIDDQAGLRNHIPFVNFYRGRARDRCDPVPIIRRALSRTLVHYYPLAGRIRNTEKGKLVVECTGEGVVFREADADVTIEQLQRQSCGLGLVPPFLRWDRLLVDDIWGCFLITDSPLLRMQVTRLACGGFVLAYTFNHCIPIAPIPSSHFFPHYEYDDSITNLKPGPMYSPSRFRRLAQASLFLPHEAVSTLKHRAAAAASFDAVAACLWRARARALCLSSRDPAYFLFPVDTHSSGTPRLPRGYYGAAVVFPCATTLTFDLCRKPLCYASSKIATTKQIALEDEYRALVVDFLEGKGGNVGFRGGEGVFVLSDQSRLRFADVDMGWGRAVYGGPGGRGLGRSLGWCHARMVAAVAAHRREDGVEGLLAIFSIPDEAMEAFKREVWGTIDGTSEEEVEVEKPFRSAL</sequence>
<keyword evidence="2" id="KW-0808">Transferase</keyword>
<gene>
    <name evidence="3" type="ORF">CB5_LOCUS21434</name>
</gene>
<accession>A0A6V7Q590</accession>
<reference evidence="3" key="1">
    <citation type="submission" date="2020-07" db="EMBL/GenBank/DDBJ databases">
        <authorList>
            <person name="Lin J."/>
        </authorList>
    </citation>
    <scope>NUCLEOTIDE SEQUENCE</scope>
</reference>
<organism evidence="3">
    <name type="scientific">Ananas comosus var. bracteatus</name>
    <name type="common">red pineapple</name>
    <dbReference type="NCBI Taxonomy" id="296719"/>
    <lineage>
        <taxon>Eukaryota</taxon>
        <taxon>Viridiplantae</taxon>
        <taxon>Streptophyta</taxon>
        <taxon>Embryophyta</taxon>
        <taxon>Tracheophyta</taxon>
        <taxon>Spermatophyta</taxon>
        <taxon>Magnoliopsida</taxon>
        <taxon>Liliopsida</taxon>
        <taxon>Poales</taxon>
        <taxon>Bromeliaceae</taxon>
        <taxon>Bromelioideae</taxon>
        <taxon>Ananas</taxon>
    </lineage>
</organism>
<dbReference type="PANTHER" id="PTHR31147">
    <property type="entry name" value="ACYL TRANSFERASE 4"/>
    <property type="match status" value="1"/>
</dbReference>